<dbReference type="Gene3D" id="2.60.120.200">
    <property type="match status" value="1"/>
</dbReference>
<feature type="compositionally biased region" description="Low complexity" evidence="1">
    <location>
        <begin position="325"/>
        <end position="343"/>
    </location>
</feature>
<accession>A0AAJ0B7T9</accession>
<gene>
    <name evidence="4" type="ORF">QBC47DRAFT_364115</name>
</gene>
<dbReference type="InterPro" id="IPR000757">
    <property type="entry name" value="Beta-glucanase-like"/>
</dbReference>
<feature type="signal peptide" evidence="2">
    <location>
        <begin position="1"/>
        <end position="23"/>
    </location>
</feature>
<organism evidence="4 5">
    <name type="scientific">Echria macrotheca</name>
    <dbReference type="NCBI Taxonomy" id="438768"/>
    <lineage>
        <taxon>Eukaryota</taxon>
        <taxon>Fungi</taxon>
        <taxon>Dikarya</taxon>
        <taxon>Ascomycota</taxon>
        <taxon>Pezizomycotina</taxon>
        <taxon>Sordariomycetes</taxon>
        <taxon>Sordariomycetidae</taxon>
        <taxon>Sordariales</taxon>
        <taxon>Schizotheciaceae</taxon>
        <taxon>Echria</taxon>
    </lineage>
</organism>
<sequence>MSLPTSLSALIILISAAAPLASAAGPPLTDSSKCGCFLTNGTESRYFSHHAFYDFRSQSQYAGVPPVISDAASSAGAPVTSKFFSSSAWTNDWIMGNWNNSQGGRADAAVFMVHSPNNVYIEANDNKGGKPDTWLTFRTQRFEKFQSAAEIESLSKAYQFLSVRMLSRTFGGKGAITALFTYLHSENVSEVQEADLEVLTKGEDNIIHYTNQPGYSADGKLIPQATVNATMPDGLKWTDWAIHRLDWTPTRNTWYVNGQQVAQISFQTPRDPSKIILNAWSDGGQWSGNMSVGDSAYMQVQWLEVVFNSTDTSAGHSRRRQIEGRGSSVSNGVCNSSSRWNFS</sequence>
<name>A0AAJ0B7T9_9PEZI</name>
<dbReference type="GO" id="GO:0005975">
    <property type="term" value="P:carbohydrate metabolic process"/>
    <property type="evidence" value="ECO:0007669"/>
    <property type="project" value="InterPro"/>
</dbReference>
<evidence type="ECO:0000259" key="3">
    <source>
        <dbReference type="PROSITE" id="PS51762"/>
    </source>
</evidence>
<dbReference type="PANTHER" id="PTHR38121">
    <property type="entry name" value="GH16 DOMAIN-CONTAINING PROTEIN"/>
    <property type="match status" value="1"/>
</dbReference>
<feature type="region of interest" description="Disordered" evidence="1">
    <location>
        <begin position="314"/>
        <end position="343"/>
    </location>
</feature>
<evidence type="ECO:0000313" key="4">
    <source>
        <dbReference type="EMBL" id="KAK1751762.1"/>
    </source>
</evidence>
<keyword evidence="5" id="KW-1185">Reference proteome</keyword>
<dbReference type="Proteomes" id="UP001239445">
    <property type="component" value="Unassembled WGS sequence"/>
</dbReference>
<feature type="chain" id="PRO_5042509734" evidence="2">
    <location>
        <begin position="24"/>
        <end position="343"/>
    </location>
</feature>
<dbReference type="InterPro" id="IPR013320">
    <property type="entry name" value="ConA-like_dom_sf"/>
</dbReference>
<dbReference type="EMBL" id="MU839841">
    <property type="protein sequence ID" value="KAK1751762.1"/>
    <property type="molecule type" value="Genomic_DNA"/>
</dbReference>
<keyword evidence="2" id="KW-0732">Signal</keyword>
<reference evidence="4" key="1">
    <citation type="submission" date="2023-06" db="EMBL/GenBank/DDBJ databases">
        <title>Genome-scale phylogeny and comparative genomics of the fungal order Sordariales.</title>
        <authorList>
            <consortium name="Lawrence Berkeley National Laboratory"/>
            <person name="Hensen N."/>
            <person name="Bonometti L."/>
            <person name="Westerberg I."/>
            <person name="Brannstrom I.O."/>
            <person name="Guillou S."/>
            <person name="Cros-Aarteil S."/>
            <person name="Calhoun S."/>
            <person name="Haridas S."/>
            <person name="Kuo A."/>
            <person name="Mondo S."/>
            <person name="Pangilinan J."/>
            <person name="Riley R."/>
            <person name="Labutti K."/>
            <person name="Andreopoulos B."/>
            <person name="Lipzen A."/>
            <person name="Chen C."/>
            <person name="Yanf M."/>
            <person name="Daum C."/>
            <person name="Ng V."/>
            <person name="Clum A."/>
            <person name="Steindorff A."/>
            <person name="Ohm R."/>
            <person name="Martin F."/>
            <person name="Silar P."/>
            <person name="Natvig D."/>
            <person name="Lalanne C."/>
            <person name="Gautier V."/>
            <person name="Ament-Velasquez S.L."/>
            <person name="Kruys A."/>
            <person name="Hutchinson M.I."/>
            <person name="Powell A.J."/>
            <person name="Barry K."/>
            <person name="Miller A.N."/>
            <person name="Grigoriev I.V."/>
            <person name="Debuchy R."/>
            <person name="Gladieux P."/>
            <person name="Thoren M.H."/>
            <person name="Johannesson H."/>
        </authorList>
    </citation>
    <scope>NUCLEOTIDE SEQUENCE</scope>
    <source>
        <strain evidence="4">PSN4</strain>
    </source>
</reference>
<evidence type="ECO:0000256" key="1">
    <source>
        <dbReference type="SAM" id="MobiDB-lite"/>
    </source>
</evidence>
<protein>
    <submittedName>
        <fullName evidence="4">Beta-glucanase</fullName>
    </submittedName>
</protein>
<evidence type="ECO:0000256" key="2">
    <source>
        <dbReference type="SAM" id="SignalP"/>
    </source>
</evidence>
<dbReference type="PANTHER" id="PTHR38121:SF4">
    <property type="entry name" value="GH16 DOMAIN-CONTAINING PROTEIN-RELATED"/>
    <property type="match status" value="1"/>
</dbReference>
<evidence type="ECO:0000313" key="5">
    <source>
        <dbReference type="Proteomes" id="UP001239445"/>
    </source>
</evidence>
<dbReference type="PROSITE" id="PS51762">
    <property type="entry name" value="GH16_2"/>
    <property type="match status" value="1"/>
</dbReference>
<dbReference type="Pfam" id="PF00722">
    <property type="entry name" value="Glyco_hydro_16"/>
    <property type="match status" value="1"/>
</dbReference>
<dbReference type="AlphaFoldDB" id="A0AAJ0B7T9"/>
<feature type="domain" description="GH16" evidence="3">
    <location>
        <begin position="72"/>
        <end position="311"/>
    </location>
</feature>
<dbReference type="GO" id="GO:0004553">
    <property type="term" value="F:hydrolase activity, hydrolyzing O-glycosyl compounds"/>
    <property type="evidence" value="ECO:0007669"/>
    <property type="project" value="InterPro"/>
</dbReference>
<comment type="caution">
    <text evidence="4">The sequence shown here is derived from an EMBL/GenBank/DDBJ whole genome shotgun (WGS) entry which is preliminary data.</text>
</comment>
<dbReference type="SUPFAM" id="SSF49899">
    <property type="entry name" value="Concanavalin A-like lectins/glucanases"/>
    <property type="match status" value="1"/>
</dbReference>
<dbReference type="CDD" id="cd00413">
    <property type="entry name" value="Glyco_hydrolase_16"/>
    <property type="match status" value="1"/>
</dbReference>
<proteinExistence type="predicted"/>